<dbReference type="EMBL" id="NIZW01000056">
    <property type="protein sequence ID" value="PHQ31385.1"/>
    <property type="molecule type" value="Genomic_DNA"/>
</dbReference>
<keyword evidence="4" id="KW-1185">Reference proteome</keyword>
<dbReference type="Proteomes" id="UP000225740">
    <property type="component" value="Unassembled WGS sequence"/>
</dbReference>
<evidence type="ECO:0000313" key="3">
    <source>
        <dbReference type="EMBL" id="PHQ31385.1"/>
    </source>
</evidence>
<dbReference type="SUPFAM" id="SSF53448">
    <property type="entry name" value="Nucleotide-diphospho-sugar transferases"/>
    <property type="match status" value="2"/>
</dbReference>
<proteinExistence type="predicted"/>
<sequence>MDGDRFVQEATRESSAKSEAEASPAAVDYSPSNERPWVSAIMPTYGRPELVNESVAMFLAQDYGNKELIILNDCVGQTFELDHPLVTVLNYPHRFANLGEKRNHCIEQASGEIIAIWDDDDVYLPWRLSVSVEAMLGDRLSFYRPAEFWAYWGDESLHDNQSTPGWVNHPFCCFTKRLWNAVGGYPQQSLGEDSVLFKKFHELLGESFIKTPLPKFERPGILRGASPYKHLSIEGGRDDLHTDPGRFAITPSEIQDAPLKNAWSRLVADHVSVKLRTASPRTNQNDQDAKPVLSVCVSLKNRSLVSGNGRPRKIFPGCVASLASAAEELQAVFREEGSTRSGDSTKVELVVADFQSDDLPLADWIDDCSGSLLLKVITVDGPFSRGRGLNVAIEHATSDSVFLLDADMLVPTALLHEGIMQCAEQAAYFPIFRYLDEDGEPADLEIHSYGNAFAPKRLLDAVGGVPEFTSWGGEDDLLHAAIKKIANVRREEAKGFLHQWHPEDCRHSNYAKPPRSDQLSQVSEMTSGASDQVFWATHPDWEGELTLKKSGRMIRGNGDGGEYRWSCQHELALVWDRWAPEVLRYDSQQQRWLAADKHFVLRPTWQTWFSSV</sequence>
<reference evidence="3 4" key="1">
    <citation type="submission" date="2017-06" db="EMBL/GenBank/DDBJ databases">
        <title>Description of Rhodopirellula bahusiensis sp. nov.</title>
        <authorList>
            <person name="Kizina J."/>
            <person name="Harder J."/>
        </authorList>
    </citation>
    <scope>NUCLEOTIDE SEQUENCE [LARGE SCALE GENOMIC DNA]</scope>
    <source>
        <strain evidence="3 4">SWK21</strain>
    </source>
</reference>
<dbReference type="CDD" id="cd00761">
    <property type="entry name" value="Glyco_tranf_GTA_type"/>
    <property type="match status" value="1"/>
</dbReference>
<feature type="domain" description="Glycosyltransferase 2-like" evidence="2">
    <location>
        <begin position="39"/>
        <end position="139"/>
    </location>
</feature>
<dbReference type="GO" id="GO:0016758">
    <property type="term" value="F:hexosyltransferase activity"/>
    <property type="evidence" value="ECO:0007669"/>
    <property type="project" value="UniProtKB-ARBA"/>
</dbReference>
<feature type="compositionally biased region" description="Basic and acidic residues" evidence="1">
    <location>
        <begin position="1"/>
        <end position="20"/>
    </location>
</feature>
<protein>
    <recommendedName>
        <fullName evidence="2">Glycosyltransferase 2-like domain-containing protein</fullName>
    </recommendedName>
</protein>
<evidence type="ECO:0000256" key="1">
    <source>
        <dbReference type="SAM" id="MobiDB-lite"/>
    </source>
</evidence>
<name>A0A2G1VXA8_9BACT</name>
<organism evidence="3 4">
    <name type="scientific">Rhodopirellula bahusiensis</name>
    <dbReference type="NCBI Taxonomy" id="2014065"/>
    <lineage>
        <taxon>Bacteria</taxon>
        <taxon>Pseudomonadati</taxon>
        <taxon>Planctomycetota</taxon>
        <taxon>Planctomycetia</taxon>
        <taxon>Pirellulales</taxon>
        <taxon>Pirellulaceae</taxon>
        <taxon>Rhodopirellula</taxon>
    </lineage>
</organism>
<accession>A0A2G1VXA8</accession>
<evidence type="ECO:0000259" key="2">
    <source>
        <dbReference type="Pfam" id="PF00535"/>
    </source>
</evidence>
<gene>
    <name evidence="3" type="ORF">CEE69_31400</name>
</gene>
<dbReference type="Gene3D" id="3.90.550.10">
    <property type="entry name" value="Spore Coat Polysaccharide Biosynthesis Protein SpsA, Chain A"/>
    <property type="match status" value="2"/>
</dbReference>
<dbReference type="AlphaFoldDB" id="A0A2G1VXA8"/>
<feature type="region of interest" description="Disordered" evidence="1">
    <location>
        <begin position="1"/>
        <end position="31"/>
    </location>
</feature>
<dbReference type="Pfam" id="PF00535">
    <property type="entry name" value="Glycos_transf_2"/>
    <property type="match status" value="1"/>
</dbReference>
<dbReference type="InterPro" id="IPR001173">
    <property type="entry name" value="Glyco_trans_2-like"/>
</dbReference>
<dbReference type="PANTHER" id="PTHR22916">
    <property type="entry name" value="GLYCOSYLTRANSFERASE"/>
    <property type="match status" value="1"/>
</dbReference>
<dbReference type="PANTHER" id="PTHR22916:SF3">
    <property type="entry name" value="UDP-GLCNAC:BETAGAL BETA-1,3-N-ACETYLGLUCOSAMINYLTRANSFERASE-LIKE PROTEIN 1"/>
    <property type="match status" value="1"/>
</dbReference>
<evidence type="ECO:0000313" key="4">
    <source>
        <dbReference type="Proteomes" id="UP000225740"/>
    </source>
</evidence>
<comment type="caution">
    <text evidence="3">The sequence shown here is derived from an EMBL/GenBank/DDBJ whole genome shotgun (WGS) entry which is preliminary data.</text>
</comment>
<dbReference type="InterPro" id="IPR029044">
    <property type="entry name" value="Nucleotide-diphossugar_trans"/>
</dbReference>